<feature type="domain" description="PAS" evidence="3">
    <location>
        <begin position="5"/>
        <end position="79"/>
    </location>
</feature>
<dbReference type="AlphaFoldDB" id="A0A1M5KQI1"/>
<dbReference type="InterPro" id="IPR013655">
    <property type="entry name" value="PAS_fold_3"/>
</dbReference>
<dbReference type="CDD" id="cd00130">
    <property type="entry name" value="PAS"/>
    <property type="match status" value="1"/>
</dbReference>
<dbReference type="InterPro" id="IPR000700">
    <property type="entry name" value="PAS-assoc_C"/>
</dbReference>
<sequence length="203" mass="23291">MEFKKDLALEKLLKVAPISINIIDISTRELICTSSWVKDHIGYTQEEYMALSHDLFEKIIHPEDRITQLKTYASLVENPLALFKECRIRIRKKDGDYLHAIVRLSVLEIDENQKAKTVLNTAVDITEIVELRRRLAEELSKMEIISFKNSHELRGPVATILGLVQLMSHESAIGIQSQEIIEMLRATVIKLDNVIGQINDHTY</sequence>
<dbReference type="GO" id="GO:0000155">
    <property type="term" value="F:phosphorelay sensor kinase activity"/>
    <property type="evidence" value="ECO:0007669"/>
    <property type="project" value="InterPro"/>
</dbReference>
<evidence type="ECO:0000313" key="5">
    <source>
        <dbReference type="EMBL" id="SHG54995.1"/>
    </source>
</evidence>
<dbReference type="InterPro" id="IPR036097">
    <property type="entry name" value="HisK_dim/P_sf"/>
</dbReference>
<dbReference type="NCBIfam" id="TIGR00229">
    <property type="entry name" value="sensory_box"/>
    <property type="match status" value="1"/>
</dbReference>
<evidence type="ECO:0000259" key="4">
    <source>
        <dbReference type="PROSITE" id="PS50113"/>
    </source>
</evidence>
<dbReference type="EMBL" id="FQWQ01000001">
    <property type="protein sequence ID" value="SHG54995.1"/>
    <property type="molecule type" value="Genomic_DNA"/>
</dbReference>
<dbReference type="EC" id="2.7.13.3" evidence="2"/>
<comment type="catalytic activity">
    <reaction evidence="1">
        <text>ATP + protein L-histidine = ADP + protein N-phospho-L-histidine.</text>
        <dbReference type="EC" id="2.7.13.3"/>
    </reaction>
</comment>
<gene>
    <name evidence="5" type="ORF">SAMN04488109_0782</name>
</gene>
<dbReference type="STRING" id="947013.SAMN04488109_0782"/>
<dbReference type="Pfam" id="PF08447">
    <property type="entry name" value="PAS_3"/>
    <property type="match status" value="1"/>
</dbReference>
<dbReference type="OrthoDB" id="9124519at2"/>
<dbReference type="Proteomes" id="UP000184212">
    <property type="component" value="Unassembled WGS sequence"/>
</dbReference>
<evidence type="ECO:0000313" key="6">
    <source>
        <dbReference type="Proteomes" id="UP000184212"/>
    </source>
</evidence>
<dbReference type="PROSITE" id="PS50112">
    <property type="entry name" value="PAS"/>
    <property type="match status" value="1"/>
</dbReference>
<dbReference type="RefSeq" id="WP_073131234.1">
    <property type="nucleotide sequence ID" value="NZ_FQWQ01000001.1"/>
</dbReference>
<evidence type="ECO:0000256" key="1">
    <source>
        <dbReference type="ARBA" id="ARBA00000085"/>
    </source>
</evidence>
<dbReference type="Gene3D" id="1.10.287.130">
    <property type="match status" value="1"/>
</dbReference>
<protein>
    <recommendedName>
        <fullName evidence="2">histidine kinase</fullName>
        <ecNumber evidence="2">2.7.13.3</ecNumber>
    </recommendedName>
</protein>
<feature type="domain" description="PAC" evidence="4">
    <location>
        <begin position="84"/>
        <end position="137"/>
    </location>
</feature>
<dbReference type="InterPro" id="IPR000014">
    <property type="entry name" value="PAS"/>
</dbReference>
<evidence type="ECO:0000259" key="3">
    <source>
        <dbReference type="PROSITE" id="PS50112"/>
    </source>
</evidence>
<name>A0A1M5KQI1_9BACT</name>
<organism evidence="5 6">
    <name type="scientific">Chryseolinea serpens</name>
    <dbReference type="NCBI Taxonomy" id="947013"/>
    <lineage>
        <taxon>Bacteria</taxon>
        <taxon>Pseudomonadati</taxon>
        <taxon>Bacteroidota</taxon>
        <taxon>Cytophagia</taxon>
        <taxon>Cytophagales</taxon>
        <taxon>Fulvivirgaceae</taxon>
        <taxon>Chryseolinea</taxon>
    </lineage>
</organism>
<dbReference type="CDD" id="cd00082">
    <property type="entry name" value="HisKA"/>
    <property type="match status" value="1"/>
</dbReference>
<dbReference type="PROSITE" id="PS50113">
    <property type="entry name" value="PAC"/>
    <property type="match status" value="1"/>
</dbReference>
<evidence type="ECO:0000256" key="2">
    <source>
        <dbReference type="ARBA" id="ARBA00012438"/>
    </source>
</evidence>
<reference evidence="5 6" key="1">
    <citation type="submission" date="2016-11" db="EMBL/GenBank/DDBJ databases">
        <authorList>
            <person name="Jaros S."/>
            <person name="Januszkiewicz K."/>
            <person name="Wedrychowicz H."/>
        </authorList>
    </citation>
    <scope>NUCLEOTIDE SEQUENCE [LARGE SCALE GENOMIC DNA]</scope>
    <source>
        <strain evidence="5 6">DSM 24574</strain>
    </source>
</reference>
<keyword evidence="6" id="KW-1185">Reference proteome</keyword>
<dbReference type="Gene3D" id="3.30.450.20">
    <property type="entry name" value="PAS domain"/>
    <property type="match status" value="1"/>
</dbReference>
<dbReference type="InterPro" id="IPR035965">
    <property type="entry name" value="PAS-like_dom_sf"/>
</dbReference>
<proteinExistence type="predicted"/>
<dbReference type="SUPFAM" id="SSF47384">
    <property type="entry name" value="Homodimeric domain of signal transducing histidine kinase"/>
    <property type="match status" value="1"/>
</dbReference>
<accession>A0A1M5KQI1</accession>
<dbReference type="InterPro" id="IPR003661">
    <property type="entry name" value="HisK_dim/P_dom"/>
</dbReference>
<dbReference type="SUPFAM" id="SSF55785">
    <property type="entry name" value="PYP-like sensor domain (PAS domain)"/>
    <property type="match status" value="1"/>
</dbReference>